<evidence type="ECO:0000313" key="3">
    <source>
        <dbReference type="Proteomes" id="UP000253319"/>
    </source>
</evidence>
<gene>
    <name evidence="2" type="ORF">DPN68_01215</name>
</gene>
<comment type="caution">
    <text evidence="2">The sequence shown here is derived from an EMBL/GenBank/DDBJ whole genome shotgun (WGS) entry which is preliminary data.</text>
</comment>
<organism evidence="2 3">
    <name type="scientific">Flavobacterium tibetense</name>
    <dbReference type="NCBI Taxonomy" id="2233533"/>
    <lineage>
        <taxon>Bacteria</taxon>
        <taxon>Pseudomonadati</taxon>
        <taxon>Bacteroidota</taxon>
        <taxon>Flavobacteriia</taxon>
        <taxon>Flavobacteriales</taxon>
        <taxon>Flavobacteriaceae</taxon>
        <taxon>Flavobacterium</taxon>
    </lineage>
</organism>
<dbReference type="Proteomes" id="UP000253319">
    <property type="component" value="Unassembled WGS sequence"/>
</dbReference>
<proteinExistence type="predicted"/>
<dbReference type="EMBL" id="QLST01000001">
    <property type="protein sequence ID" value="RBA29876.1"/>
    <property type="molecule type" value="Genomic_DNA"/>
</dbReference>
<keyword evidence="3" id="KW-1185">Reference proteome</keyword>
<dbReference type="PROSITE" id="PS51257">
    <property type="entry name" value="PROKAR_LIPOPROTEIN"/>
    <property type="match status" value="1"/>
</dbReference>
<evidence type="ECO:0000313" key="2">
    <source>
        <dbReference type="EMBL" id="RBA29876.1"/>
    </source>
</evidence>
<evidence type="ECO:0000256" key="1">
    <source>
        <dbReference type="SAM" id="SignalP"/>
    </source>
</evidence>
<protein>
    <submittedName>
        <fullName evidence="2">Uncharacterized protein</fullName>
    </submittedName>
</protein>
<feature type="chain" id="PRO_5016858251" evidence="1">
    <location>
        <begin position="24"/>
        <end position="311"/>
    </location>
</feature>
<dbReference type="RefSeq" id="WP_113987758.1">
    <property type="nucleotide sequence ID" value="NZ_QLST01000001.1"/>
</dbReference>
<keyword evidence="1" id="KW-0732">Signal</keyword>
<feature type="signal peptide" evidence="1">
    <location>
        <begin position="1"/>
        <end position="23"/>
    </location>
</feature>
<reference evidence="2 3" key="1">
    <citation type="submission" date="2018-06" db="EMBL/GenBank/DDBJ databases">
        <title>Flavobacterium tibetense sp. nov., isolated from a wetland YonghuCo on Tibetan Plateau.</title>
        <authorList>
            <person name="Xing P."/>
            <person name="Phurbu D."/>
            <person name="Lu H."/>
        </authorList>
    </citation>
    <scope>NUCLEOTIDE SEQUENCE [LARGE SCALE GENOMIC DNA]</scope>
    <source>
        <strain evidence="2 3">YH5</strain>
    </source>
</reference>
<name>A0A365P621_9FLAO</name>
<accession>A0A365P621</accession>
<sequence length="311" mass="34213">MKKRLTYLALSVLLLVTSCTDDIDDNINLEATTSEKFYGLFQAEMTNQTQTFAFDSESGLVTFVSDNGVYLTIDGSCLRKNGQPVTGQVNLEFIEIFDRSTMLLTNKLTMGLDNGQKKLLISGGEFYINATQDNVNLTLTCEMSLAVPTALTEGTAPEMAPFIGTVDANGNILWELSPMIESWNGTLNPNSNEQSYNALLNNFGWFNYDFFMDDNLPMTEITANVPVGYGHGNSIILLATSNIPNSLGSIGGVYPIGLDCHLIFLSEQDGKFLYSIKENQTLVNNHVVNFPLSEMQLVTAAEMRTIIDALD</sequence>
<dbReference type="AlphaFoldDB" id="A0A365P621"/>
<dbReference type="OrthoDB" id="1488726at2"/>